<keyword evidence="3" id="KW-1185">Reference proteome</keyword>
<accession>A0A8H2K929</accession>
<dbReference type="CDD" id="cd09083">
    <property type="entry name" value="EEP-1"/>
    <property type="match status" value="1"/>
</dbReference>
<keyword evidence="2" id="KW-0255">Endonuclease</keyword>
<dbReference type="InterPro" id="IPR050410">
    <property type="entry name" value="CCR4/nocturin_mRNA_transcr"/>
</dbReference>
<dbReference type="InterPro" id="IPR005135">
    <property type="entry name" value="Endo/exonuclease/phosphatase"/>
</dbReference>
<dbReference type="InterPro" id="IPR036691">
    <property type="entry name" value="Endo/exonu/phosph_ase_sf"/>
</dbReference>
<dbReference type="Proteomes" id="UP000316560">
    <property type="component" value="Unassembled WGS sequence"/>
</dbReference>
<dbReference type="Gene3D" id="3.60.10.10">
    <property type="entry name" value="Endonuclease/exonuclease/phosphatase"/>
    <property type="match status" value="1"/>
</dbReference>
<dbReference type="EMBL" id="VFRA01000001">
    <property type="protein sequence ID" value="TQO19916.1"/>
    <property type="molecule type" value="Genomic_DNA"/>
</dbReference>
<dbReference type="PANTHER" id="PTHR12121:SF36">
    <property type="entry name" value="ENDONUCLEASE_EXONUCLEASE_PHOSPHATASE DOMAIN-CONTAINING PROTEIN"/>
    <property type="match status" value="1"/>
</dbReference>
<organism evidence="2 3">
    <name type="scientific">Rhodoglobus vestalii</name>
    <dbReference type="NCBI Taxonomy" id="193384"/>
    <lineage>
        <taxon>Bacteria</taxon>
        <taxon>Bacillati</taxon>
        <taxon>Actinomycetota</taxon>
        <taxon>Actinomycetes</taxon>
        <taxon>Micrococcales</taxon>
        <taxon>Microbacteriaceae</taxon>
        <taxon>Rhodoglobus</taxon>
    </lineage>
</organism>
<dbReference type="RefSeq" id="WP_141990339.1">
    <property type="nucleotide sequence ID" value="NZ_VFRA01000001.1"/>
</dbReference>
<reference evidence="2 3" key="1">
    <citation type="submission" date="2019-06" db="EMBL/GenBank/DDBJ databases">
        <title>Sequencing the genomes of 1000 actinobacteria strains.</title>
        <authorList>
            <person name="Klenk H.-P."/>
        </authorList>
    </citation>
    <scope>NUCLEOTIDE SEQUENCE [LARGE SCALE GENOMIC DNA]</scope>
    <source>
        <strain evidence="2 3">DSM 21947</strain>
    </source>
</reference>
<feature type="domain" description="Endonuclease/exonuclease/phosphatase" evidence="1">
    <location>
        <begin position="44"/>
        <end position="289"/>
    </location>
</feature>
<dbReference type="OrthoDB" id="9793162at2"/>
<keyword evidence="2" id="KW-0269">Exonuclease</keyword>
<proteinExistence type="predicted"/>
<keyword evidence="2" id="KW-0378">Hydrolase</keyword>
<name>A0A8H2K929_9MICO</name>
<evidence type="ECO:0000259" key="1">
    <source>
        <dbReference type="Pfam" id="PF03372"/>
    </source>
</evidence>
<comment type="caution">
    <text evidence="2">The sequence shown here is derived from an EMBL/GenBank/DDBJ whole genome shotgun (WGS) entry which is preliminary data.</text>
</comment>
<evidence type="ECO:0000313" key="3">
    <source>
        <dbReference type="Proteomes" id="UP000316560"/>
    </source>
</evidence>
<gene>
    <name evidence="2" type="ORF">FB472_1517</name>
</gene>
<keyword evidence="2" id="KW-0540">Nuclease</keyword>
<protein>
    <submittedName>
        <fullName evidence="2">Endonuclease/exonuclease/phosphatase family metal-dependent hydrolase</fullName>
    </submittedName>
</protein>
<dbReference type="SUPFAM" id="SSF56219">
    <property type="entry name" value="DNase I-like"/>
    <property type="match status" value="1"/>
</dbReference>
<dbReference type="GO" id="GO:0000175">
    <property type="term" value="F:3'-5'-RNA exonuclease activity"/>
    <property type="evidence" value="ECO:0007669"/>
    <property type="project" value="TreeGrafter"/>
</dbReference>
<dbReference type="Pfam" id="PF03372">
    <property type="entry name" value="Exo_endo_phos"/>
    <property type="match status" value="1"/>
</dbReference>
<evidence type="ECO:0000313" key="2">
    <source>
        <dbReference type="EMBL" id="TQO19916.1"/>
    </source>
</evidence>
<dbReference type="PANTHER" id="PTHR12121">
    <property type="entry name" value="CARBON CATABOLITE REPRESSOR PROTEIN 4"/>
    <property type="match status" value="1"/>
</dbReference>
<sequence>MTGSETSRARRFSTLAPEREPRLAFPPHGSALIGPVDAPGLHVMTYNIRRRVPHLMPNSPDLWAHRKPLMKRLLAAEQPALIGVQEALFRQVHFLRGALGDRYHSIGYGREKNTGGEGCPIFYDSRRLQVVEWRQTALSDTPTVPGSSSWGNRTPRIAVEAVFLDLATSVQFQAINTHLDHRSRKSRLRSADALRNMVEASPHPTIMTGDFNTDADTNPYNQLIGQGLLCDTWNTTEERLTRGWGTYPNYGPPRLDRKRIDWVLVTPTVATLTAGINVTRYQGGWPSDHVPVQAVIRFGGDK</sequence>
<dbReference type="GO" id="GO:0004519">
    <property type="term" value="F:endonuclease activity"/>
    <property type="evidence" value="ECO:0007669"/>
    <property type="project" value="UniProtKB-KW"/>
</dbReference>
<dbReference type="AlphaFoldDB" id="A0A8H2K929"/>